<comment type="caution">
    <text evidence="8">The sequence shown here is derived from an EMBL/GenBank/DDBJ whole genome shotgun (WGS) entry which is preliminary data.</text>
</comment>
<dbReference type="Proteomes" id="UP000755667">
    <property type="component" value="Unassembled WGS sequence"/>
</dbReference>
<dbReference type="SUPFAM" id="SSF53720">
    <property type="entry name" value="ALDH-like"/>
    <property type="match status" value="1"/>
</dbReference>
<dbReference type="InterPro" id="IPR016163">
    <property type="entry name" value="Ald_DH_C"/>
</dbReference>
<dbReference type="PANTHER" id="PTHR42804">
    <property type="entry name" value="ALDEHYDE DEHYDROGENASE"/>
    <property type="match status" value="1"/>
</dbReference>
<dbReference type="OrthoDB" id="9802947at2"/>
<protein>
    <recommendedName>
        <fullName evidence="3">aldehyde dehydrogenase (NAD(+))</fullName>
        <ecNumber evidence="3">1.2.1.3</ecNumber>
    </recommendedName>
</protein>
<evidence type="ECO:0000256" key="5">
    <source>
        <dbReference type="PROSITE-ProRule" id="PRU10007"/>
    </source>
</evidence>
<evidence type="ECO:0000256" key="1">
    <source>
        <dbReference type="ARBA" id="ARBA00009986"/>
    </source>
</evidence>
<comment type="catalytic activity">
    <reaction evidence="4">
        <text>an aldehyde + NAD(+) + H2O = a carboxylate + NADH + 2 H(+)</text>
        <dbReference type="Rhea" id="RHEA:16185"/>
        <dbReference type="ChEBI" id="CHEBI:15377"/>
        <dbReference type="ChEBI" id="CHEBI:15378"/>
        <dbReference type="ChEBI" id="CHEBI:17478"/>
        <dbReference type="ChEBI" id="CHEBI:29067"/>
        <dbReference type="ChEBI" id="CHEBI:57540"/>
        <dbReference type="ChEBI" id="CHEBI:57945"/>
        <dbReference type="EC" id="1.2.1.3"/>
    </reaction>
</comment>
<dbReference type="EMBL" id="JAFBXE010000004">
    <property type="protein sequence ID" value="MBM2412123.1"/>
    <property type="molecule type" value="Genomic_DNA"/>
</dbReference>
<evidence type="ECO:0000256" key="3">
    <source>
        <dbReference type="ARBA" id="ARBA00024226"/>
    </source>
</evidence>
<evidence type="ECO:0000313" key="10">
    <source>
        <dbReference type="Proteomes" id="UP000755667"/>
    </source>
</evidence>
<organism evidence="8 10">
    <name type="scientific">Marivita cryptomonadis</name>
    <dbReference type="NCBI Taxonomy" id="505252"/>
    <lineage>
        <taxon>Bacteria</taxon>
        <taxon>Pseudomonadati</taxon>
        <taxon>Pseudomonadota</taxon>
        <taxon>Alphaproteobacteria</taxon>
        <taxon>Rhodobacterales</taxon>
        <taxon>Roseobacteraceae</taxon>
        <taxon>Marivita</taxon>
    </lineage>
</organism>
<dbReference type="PROSITE" id="PS00687">
    <property type="entry name" value="ALDEHYDE_DEHYDR_GLU"/>
    <property type="match status" value="1"/>
</dbReference>
<dbReference type="InterPro" id="IPR016161">
    <property type="entry name" value="Ald_DH/histidinol_DH"/>
</dbReference>
<keyword evidence="11" id="KW-1185">Reference proteome</keyword>
<dbReference type="InterPro" id="IPR016160">
    <property type="entry name" value="Ald_DH_CS_CYS"/>
</dbReference>
<sequence length="481" mass="50783">MTLDPARHYIAGDWIGDGPLDHSLNPATLLPLGQYHRGSTDLANAAAAAARAAFFGTDWAHAPRLRAQAMLEIADRLEAAKDEIADLVVAENGKIRAEAFGETMAAISETRYYAGLARDIRGSMQEITPGSLSLFHREAAGVAGIIVPWNAPVTLLMRSLAPALAAGCTAVIKPAHQTPLVHARIMQAIAEAPSLPKGVVNSVNENGIEVGQAMTASPDIDVISFTGSSRTGQAIMAAAAPTLKRVGLELGGKAPAVIFADADLDRATHELTHGALAMAGQICVAAARFLVHESVAKEFEARITAAFQAVRVGPGDRPDSQMGSLIDMGNRARIERLIEQAGDEGEIVLKGAPLSDSAFLTPTLFRIDNIASPLVQEELFGPIVSIETFTDEQEAVAKANATAYGLAASVFTADHHRALRMAQAIRAGTVWINSHLRLFAEAETGGYGKSGLGRLHGPEGLYDFLETKHIYSEPGRVGGMA</sequence>
<dbReference type="RefSeq" id="WP_085632744.1">
    <property type="nucleotide sequence ID" value="NZ_JAFBWU010000004.1"/>
</dbReference>
<dbReference type="PANTHER" id="PTHR42804:SF1">
    <property type="entry name" value="ALDEHYDE DEHYDROGENASE-RELATED"/>
    <property type="match status" value="1"/>
</dbReference>
<dbReference type="GeneID" id="62642811"/>
<keyword evidence="2 6" id="KW-0560">Oxidoreductase</keyword>
<dbReference type="Gene3D" id="3.40.605.10">
    <property type="entry name" value="Aldehyde Dehydrogenase, Chain A, domain 1"/>
    <property type="match status" value="1"/>
</dbReference>
<dbReference type="Pfam" id="PF00171">
    <property type="entry name" value="Aldedh"/>
    <property type="match status" value="1"/>
</dbReference>
<feature type="active site" evidence="5">
    <location>
        <position position="249"/>
    </location>
</feature>
<evidence type="ECO:0000256" key="4">
    <source>
        <dbReference type="ARBA" id="ARBA00049194"/>
    </source>
</evidence>
<dbReference type="EC" id="1.2.1.3" evidence="3"/>
<evidence type="ECO:0000313" key="11">
    <source>
        <dbReference type="Proteomes" id="UP000809440"/>
    </source>
</evidence>
<proteinExistence type="inferred from homology"/>
<name>A0A9Q2NWQ8_9RHOB</name>
<dbReference type="GO" id="GO:0004029">
    <property type="term" value="F:aldehyde dehydrogenase (NAD+) activity"/>
    <property type="evidence" value="ECO:0007669"/>
    <property type="project" value="UniProtKB-EC"/>
</dbReference>
<dbReference type="PROSITE" id="PS00070">
    <property type="entry name" value="ALDEHYDE_DEHYDR_CYS"/>
    <property type="match status" value="1"/>
</dbReference>
<dbReference type="InterPro" id="IPR016162">
    <property type="entry name" value="Ald_DH_N"/>
</dbReference>
<reference evidence="8 11" key="1">
    <citation type="submission" date="2021-01" db="EMBL/GenBank/DDBJ databases">
        <title>Diatom-associated Roseobacters Show Island Model of Population Structure.</title>
        <authorList>
            <person name="Qu L."/>
            <person name="Feng X."/>
            <person name="Chen Y."/>
            <person name="Li L."/>
            <person name="Wang X."/>
            <person name="Hu Z."/>
            <person name="Wang H."/>
            <person name="Luo H."/>
        </authorList>
    </citation>
    <scope>NUCLEOTIDE SEQUENCE</scope>
    <source>
        <strain evidence="9 11">CC28-63</strain>
        <strain evidence="8">CC28-69</strain>
    </source>
</reference>
<dbReference type="InterPro" id="IPR015590">
    <property type="entry name" value="Aldehyde_DH_dom"/>
</dbReference>
<evidence type="ECO:0000259" key="7">
    <source>
        <dbReference type="Pfam" id="PF00171"/>
    </source>
</evidence>
<dbReference type="InterPro" id="IPR029510">
    <property type="entry name" value="Ald_DH_CS_GLU"/>
</dbReference>
<feature type="domain" description="Aldehyde dehydrogenase" evidence="7">
    <location>
        <begin position="23"/>
        <end position="470"/>
    </location>
</feature>
<dbReference type="Gene3D" id="3.40.309.10">
    <property type="entry name" value="Aldehyde Dehydrogenase, Chain A, domain 2"/>
    <property type="match status" value="1"/>
</dbReference>
<accession>A0A9Q2NWQ8</accession>
<evidence type="ECO:0000256" key="2">
    <source>
        <dbReference type="ARBA" id="ARBA00023002"/>
    </source>
</evidence>
<gene>
    <name evidence="8" type="ORF">JQX41_07420</name>
    <name evidence="9" type="ORF">JQX48_07425</name>
</gene>
<evidence type="ECO:0000256" key="6">
    <source>
        <dbReference type="RuleBase" id="RU003345"/>
    </source>
</evidence>
<dbReference type="AlphaFoldDB" id="A0A9Q2NWQ8"/>
<evidence type="ECO:0000313" key="9">
    <source>
        <dbReference type="EMBL" id="MBM2416791.1"/>
    </source>
</evidence>
<dbReference type="Proteomes" id="UP000809440">
    <property type="component" value="Unassembled WGS sequence"/>
</dbReference>
<evidence type="ECO:0000313" key="8">
    <source>
        <dbReference type="EMBL" id="MBM2412123.1"/>
    </source>
</evidence>
<dbReference type="FunFam" id="3.40.605.10:FF:000007">
    <property type="entry name" value="NAD/NADP-dependent betaine aldehyde dehydrogenase"/>
    <property type="match status" value="1"/>
</dbReference>
<dbReference type="EMBL" id="JAFBXF010000004">
    <property type="protein sequence ID" value="MBM2416791.1"/>
    <property type="molecule type" value="Genomic_DNA"/>
</dbReference>
<comment type="similarity">
    <text evidence="1 6">Belongs to the aldehyde dehydrogenase family.</text>
</comment>